<accession>J9GJC6</accession>
<sequence length="120" mass="14407">MTPHLMFKKVFRCARKSVFARRKHHHFKILICLNQSARQTHRMSRIYRLVQSPGKQQQPMFIIAYEFLIRTNAHAILIFFCFLPICRFHLLYPFINSIMNFHKTFVVNAVIMIACRRHSS</sequence>
<dbReference type="EMBL" id="AMCI01000789">
    <property type="protein sequence ID" value="EJX07782.1"/>
    <property type="molecule type" value="Genomic_DNA"/>
</dbReference>
<evidence type="ECO:0000256" key="1">
    <source>
        <dbReference type="SAM" id="Phobius"/>
    </source>
</evidence>
<keyword evidence="1" id="KW-0472">Membrane</keyword>
<keyword evidence="1" id="KW-0812">Transmembrane</keyword>
<organism evidence="2">
    <name type="scientific">gut metagenome</name>
    <dbReference type="NCBI Taxonomy" id="749906"/>
    <lineage>
        <taxon>unclassified sequences</taxon>
        <taxon>metagenomes</taxon>
        <taxon>organismal metagenomes</taxon>
    </lineage>
</organism>
<comment type="caution">
    <text evidence="2">The sequence shown here is derived from an EMBL/GenBank/DDBJ whole genome shotgun (WGS) entry which is preliminary data.</text>
</comment>
<name>J9GJC6_9ZZZZ</name>
<reference evidence="2" key="1">
    <citation type="journal article" date="2012" name="PLoS ONE">
        <title>Gene sets for utilization of primary and secondary nutrition supplies in the distal gut of endangered iberian lynx.</title>
        <authorList>
            <person name="Alcaide M."/>
            <person name="Messina E."/>
            <person name="Richter M."/>
            <person name="Bargiela R."/>
            <person name="Peplies J."/>
            <person name="Huws S.A."/>
            <person name="Newbold C.J."/>
            <person name="Golyshin P.N."/>
            <person name="Simon M.A."/>
            <person name="Lopez G."/>
            <person name="Yakimov M.M."/>
            <person name="Ferrer M."/>
        </authorList>
    </citation>
    <scope>NUCLEOTIDE SEQUENCE</scope>
</reference>
<dbReference type="AlphaFoldDB" id="J9GJC6"/>
<protein>
    <submittedName>
        <fullName evidence="2">Uncharacterized protein</fullName>
    </submittedName>
</protein>
<evidence type="ECO:0000313" key="2">
    <source>
        <dbReference type="EMBL" id="EJX07782.1"/>
    </source>
</evidence>
<gene>
    <name evidence="2" type="ORF">EVA_04104</name>
</gene>
<feature type="transmembrane region" description="Helical" evidence="1">
    <location>
        <begin position="67"/>
        <end position="85"/>
    </location>
</feature>
<proteinExistence type="predicted"/>
<keyword evidence="1" id="KW-1133">Transmembrane helix</keyword>